<dbReference type="PANTHER" id="PTHR14445">
    <property type="entry name" value="GRB10 INTERACTING GYF PROTEIN"/>
    <property type="match status" value="1"/>
</dbReference>
<reference evidence="4" key="1">
    <citation type="submission" date="2017-01" db="EMBL/GenBank/DDBJ databases">
        <authorList>
            <person name="Wang Y."/>
            <person name="White M."/>
            <person name="Kvist S."/>
            <person name="Moncalvo J.-M."/>
        </authorList>
    </citation>
    <scope>NUCLEOTIDE SEQUENCE [LARGE SCALE GENOMIC DNA]</scope>
    <source>
        <strain evidence="4">COL-18-3</strain>
    </source>
</reference>
<dbReference type="Gene3D" id="3.30.1490.40">
    <property type="match status" value="1"/>
</dbReference>
<dbReference type="PROSITE" id="PS50829">
    <property type="entry name" value="GYF"/>
    <property type="match status" value="1"/>
</dbReference>
<accession>A0A1R1PV33</accession>
<dbReference type="AlphaFoldDB" id="A0A1R1PV33"/>
<evidence type="ECO:0000259" key="2">
    <source>
        <dbReference type="PROSITE" id="PS50829"/>
    </source>
</evidence>
<dbReference type="InterPro" id="IPR003169">
    <property type="entry name" value="GYF"/>
</dbReference>
<feature type="region of interest" description="Disordered" evidence="1">
    <location>
        <begin position="114"/>
        <end position="148"/>
    </location>
</feature>
<evidence type="ECO:0000256" key="1">
    <source>
        <dbReference type="SAM" id="MobiDB-lite"/>
    </source>
</evidence>
<gene>
    <name evidence="3" type="ORF">AX774_g1633</name>
</gene>
<feature type="region of interest" description="Disordered" evidence="1">
    <location>
        <begin position="1"/>
        <end position="30"/>
    </location>
</feature>
<protein>
    <submittedName>
        <fullName evidence="3">GYF domain-containing protein mpd2</fullName>
    </submittedName>
</protein>
<keyword evidence="4" id="KW-1185">Reference proteome</keyword>
<dbReference type="Proteomes" id="UP000188320">
    <property type="component" value="Unassembled WGS sequence"/>
</dbReference>
<comment type="caution">
    <text evidence="3">The sequence shown here is derived from an EMBL/GenBank/DDBJ whole genome shotgun (WGS) entry which is preliminary data.</text>
</comment>
<feature type="compositionally biased region" description="Polar residues" evidence="1">
    <location>
        <begin position="676"/>
        <end position="685"/>
    </location>
</feature>
<feature type="domain" description="GYF" evidence="2">
    <location>
        <begin position="202"/>
        <end position="250"/>
    </location>
</feature>
<dbReference type="SUPFAM" id="SSF55277">
    <property type="entry name" value="GYF domain"/>
    <property type="match status" value="1"/>
</dbReference>
<sequence length="713" mass="80385">MRKAPATTKGNATAVLSSPAATEAQHKDIAKDEEIKEKKYRYSVQEMVKLFEESKATLPEDMAGRNELVISEFVLKPLQLVEESEMEKEVLGSGLVNSELNKKFIHQQQQQHRRMQHLAQQQSMAANGQRRYGQEGGRGRGEYERGGASWETSKITRGMLGTFGADGRFRYTEGGAHGALEGELESSGETVYPEGVAERLDEAQWYYRDPKGKLQGPFSGFNMQEWFEAGYFPNELQVRRRDWTEYERLGDMMTKLGNAYEPFVVGSLVDFGDDLRVQQMAHALGPAEPSIGEVNQLYSRMGAQSAQIPDPSSGQMVTERTIQLAQLLAEQEALLVEISERQQMFNIIKQQAHNQLVQLNNALIQEQQQLRHQAQLAGSSVPTEYLVRLQHQSRVADESIRADLAHHASLYSSHIAQLELALDPIVVESVHRGGIQYTLNLIRDQLNHLQAHLVDQTPQSQSISSQLAALALGNPPKTPESTTQPLHDQTDLKNQNEQRKEQEELQNVQIEPKNDQQTQKDQQEDPKKDQKDQKDQKNQQKAQKEQQKDQKKAQAEQKKEQAEQKKEQKKDQKDQKAEKQSSPSPTQQPPKQKQKQLPKTPSPSPAFLAWCKSSLSSLSGINIDDFIQMLLSFPLNPPKNTVEIIAEQVYAHSSLLNGRSFAKEFIDRRIADAAKNSPSSKTSPQNLPPKTSPKTPAKDEFQVVNKKGRKPRS</sequence>
<dbReference type="InterPro" id="IPR051640">
    <property type="entry name" value="GRB10-interact_GYF"/>
</dbReference>
<dbReference type="CDD" id="cd00072">
    <property type="entry name" value="GYF"/>
    <property type="match status" value="1"/>
</dbReference>
<dbReference type="PANTHER" id="PTHR14445:SF36">
    <property type="entry name" value="FI03272P-RELATED"/>
    <property type="match status" value="1"/>
</dbReference>
<proteinExistence type="predicted"/>
<dbReference type="GO" id="GO:0005829">
    <property type="term" value="C:cytosol"/>
    <property type="evidence" value="ECO:0007669"/>
    <property type="project" value="TreeGrafter"/>
</dbReference>
<dbReference type="EMBL" id="LSSK01000142">
    <property type="protein sequence ID" value="OMH84826.1"/>
    <property type="molecule type" value="Genomic_DNA"/>
</dbReference>
<feature type="compositionally biased region" description="Polar residues" evidence="1">
    <location>
        <begin position="8"/>
        <end position="20"/>
    </location>
</feature>
<feature type="compositionally biased region" description="Basic and acidic residues" evidence="1">
    <location>
        <begin position="521"/>
        <end position="579"/>
    </location>
</feature>
<feature type="compositionally biased region" description="Basic and acidic residues" evidence="1">
    <location>
        <begin position="488"/>
        <end position="503"/>
    </location>
</feature>
<feature type="region of interest" description="Disordered" evidence="1">
    <location>
        <begin position="672"/>
        <end position="713"/>
    </location>
</feature>
<feature type="compositionally biased region" description="Low complexity" evidence="1">
    <location>
        <begin position="580"/>
        <end position="599"/>
    </location>
</feature>
<name>A0A1R1PV33_ZANCU</name>
<evidence type="ECO:0000313" key="4">
    <source>
        <dbReference type="Proteomes" id="UP000188320"/>
    </source>
</evidence>
<evidence type="ECO:0000313" key="3">
    <source>
        <dbReference type="EMBL" id="OMH84826.1"/>
    </source>
</evidence>
<dbReference type="SMART" id="SM00444">
    <property type="entry name" value="GYF"/>
    <property type="match status" value="1"/>
</dbReference>
<dbReference type="Pfam" id="PF02213">
    <property type="entry name" value="GYF"/>
    <property type="match status" value="1"/>
</dbReference>
<dbReference type="OrthoDB" id="48509at2759"/>
<organism evidence="3 4">
    <name type="scientific">Zancudomyces culisetae</name>
    <name type="common">Gut fungus</name>
    <name type="synonym">Smittium culisetae</name>
    <dbReference type="NCBI Taxonomy" id="1213189"/>
    <lineage>
        <taxon>Eukaryota</taxon>
        <taxon>Fungi</taxon>
        <taxon>Fungi incertae sedis</taxon>
        <taxon>Zoopagomycota</taxon>
        <taxon>Kickxellomycotina</taxon>
        <taxon>Harpellomycetes</taxon>
        <taxon>Harpellales</taxon>
        <taxon>Legeriomycetaceae</taxon>
        <taxon>Zancudomyces</taxon>
    </lineage>
</organism>
<dbReference type="InterPro" id="IPR035445">
    <property type="entry name" value="GYF-like_dom_sf"/>
</dbReference>
<feature type="region of interest" description="Disordered" evidence="1">
    <location>
        <begin position="472"/>
        <end position="608"/>
    </location>
</feature>